<accession>A0ABP8DBC5</accession>
<keyword evidence="2" id="KW-0472">Membrane</keyword>
<evidence type="ECO:0008006" key="5">
    <source>
        <dbReference type="Google" id="ProtNLM"/>
    </source>
</evidence>
<feature type="transmembrane region" description="Helical" evidence="2">
    <location>
        <begin position="49"/>
        <end position="70"/>
    </location>
</feature>
<evidence type="ECO:0000313" key="3">
    <source>
        <dbReference type="EMBL" id="GAA4251864.1"/>
    </source>
</evidence>
<dbReference type="RefSeq" id="WP_345129197.1">
    <property type="nucleotide sequence ID" value="NZ_BAABAT010000012.1"/>
</dbReference>
<keyword evidence="2" id="KW-0812">Transmembrane</keyword>
<evidence type="ECO:0000256" key="2">
    <source>
        <dbReference type="SAM" id="Phobius"/>
    </source>
</evidence>
<evidence type="ECO:0000313" key="4">
    <source>
        <dbReference type="Proteomes" id="UP001500620"/>
    </source>
</evidence>
<evidence type="ECO:0000256" key="1">
    <source>
        <dbReference type="SAM" id="MobiDB-lite"/>
    </source>
</evidence>
<gene>
    <name evidence="3" type="ORF">GCM10022255_046150</name>
</gene>
<dbReference type="Proteomes" id="UP001500620">
    <property type="component" value="Unassembled WGS sequence"/>
</dbReference>
<comment type="caution">
    <text evidence="3">The sequence shown here is derived from an EMBL/GenBank/DDBJ whole genome shotgun (WGS) entry which is preliminary data.</text>
</comment>
<keyword evidence="4" id="KW-1185">Reference proteome</keyword>
<sequence length="283" mass="29860">MHDVDEEQDALIRLLAPTVHLRTSPDETLMRAIMATADRPGRALTRRRWLIGVPIVAALAAAAFAAFAALPASSPVGGPAPANALSITEDAGYLVITIKDPSADPARYEAELKRRGLDIKISLAPVRPEQIGMVIFDEVGEPGQLTYIEDPGHCTSNGACTVGVKVPLNFKSYARITFGRAPLPGEQDEVGTQSGGGAKTDALHGKTVAEVRKILAAQGKTILYRVGWQSLDAPADQVPGSWKVYDAAYGTDNSMVIWVSPDGTPPTNPNPSSSRRGGAGEGN</sequence>
<proteinExistence type="predicted"/>
<name>A0ABP8DBC5_9ACTN</name>
<dbReference type="EMBL" id="BAABAT010000012">
    <property type="protein sequence ID" value="GAA4251864.1"/>
    <property type="molecule type" value="Genomic_DNA"/>
</dbReference>
<reference evidence="4" key="1">
    <citation type="journal article" date="2019" name="Int. J. Syst. Evol. Microbiol.">
        <title>The Global Catalogue of Microorganisms (GCM) 10K type strain sequencing project: providing services to taxonomists for standard genome sequencing and annotation.</title>
        <authorList>
            <consortium name="The Broad Institute Genomics Platform"/>
            <consortium name="The Broad Institute Genome Sequencing Center for Infectious Disease"/>
            <person name="Wu L."/>
            <person name="Ma J."/>
        </authorList>
    </citation>
    <scope>NUCLEOTIDE SEQUENCE [LARGE SCALE GENOMIC DNA]</scope>
    <source>
        <strain evidence="4">JCM 17441</strain>
    </source>
</reference>
<feature type="region of interest" description="Disordered" evidence="1">
    <location>
        <begin position="259"/>
        <end position="283"/>
    </location>
</feature>
<organism evidence="3 4">
    <name type="scientific">Dactylosporangium darangshiense</name>
    <dbReference type="NCBI Taxonomy" id="579108"/>
    <lineage>
        <taxon>Bacteria</taxon>
        <taxon>Bacillati</taxon>
        <taxon>Actinomycetota</taxon>
        <taxon>Actinomycetes</taxon>
        <taxon>Micromonosporales</taxon>
        <taxon>Micromonosporaceae</taxon>
        <taxon>Dactylosporangium</taxon>
    </lineage>
</organism>
<protein>
    <recommendedName>
        <fullName evidence="5">PASTA domain-containing protein</fullName>
    </recommendedName>
</protein>
<keyword evidence="2" id="KW-1133">Transmembrane helix</keyword>